<dbReference type="SMART" id="SM00326">
    <property type="entry name" value="SH3"/>
    <property type="match status" value="1"/>
</dbReference>
<feature type="coiled-coil region" evidence="16">
    <location>
        <begin position="241"/>
        <end position="268"/>
    </location>
</feature>
<keyword evidence="8" id="KW-0677">Repeat</keyword>
<evidence type="ECO:0000256" key="12">
    <source>
        <dbReference type="ARBA" id="ARBA00023298"/>
    </source>
</evidence>
<evidence type="ECO:0000256" key="10">
    <source>
        <dbReference type="ARBA" id="ARBA00023028"/>
    </source>
</evidence>
<dbReference type="Gene3D" id="1.10.220.150">
    <property type="entry name" value="Arf GTPase activating protein"/>
    <property type="match status" value="1"/>
</dbReference>
<dbReference type="RefSeq" id="XP_022247584.1">
    <property type="nucleotide sequence ID" value="XM_022391876.1"/>
</dbReference>
<feature type="region of interest" description="Disordered" evidence="17">
    <location>
        <begin position="918"/>
        <end position="992"/>
    </location>
</feature>
<gene>
    <name evidence="22 23" type="primary">LOC106464183</name>
</gene>
<evidence type="ECO:0000313" key="22">
    <source>
        <dbReference type="RefSeq" id="XP_022247584.1"/>
    </source>
</evidence>
<dbReference type="Pfam" id="PF12796">
    <property type="entry name" value="Ank_2"/>
    <property type="match status" value="1"/>
</dbReference>
<evidence type="ECO:0000256" key="13">
    <source>
        <dbReference type="PROSITE-ProRule" id="PRU00023"/>
    </source>
</evidence>
<keyword evidence="6" id="KW-1052">Target cell membrane</keyword>
<dbReference type="Gene3D" id="1.25.40.950">
    <property type="match status" value="1"/>
</dbReference>
<feature type="repeat" description="ANK" evidence="13">
    <location>
        <begin position="586"/>
        <end position="621"/>
    </location>
</feature>
<dbReference type="PRINTS" id="PR00405">
    <property type="entry name" value="REVINTRACTNG"/>
</dbReference>
<evidence type="ECO:0000256" key="6">
    <source>
        <dbReference type="ARBA" id="ARBA00022537"/>
    </source>
</evidence>
<dbReference type="InterPro" id="IPR011993">
    <property type="entry name" value="PH-like_dom_sf"/>
</dbReference>
<dbReference type="PROSITE" id="PS50002">
    <property type="entry name" value="SH3"/>
    <property type="match status" value="1"/>
</dbReference>
<evidence type="ECO:0000256" key="11">
    <source>
        <dbReference type="ARBA" id="ARBA00023043"/>
    </source>
</evidence>
<dbReference type="SMART" id="SM00248">
    <property type="entry name" value="ANK"/>
    <property type="match status" value="3"/>
</dbReference>
<evidence type="ECO:0000259" key="20">
    <source>
        <dbReference type="PROSITE" id="PS50115"/>
    </source>
</evidence>
<dbReference type="Gene3D" id="1.25.40.20">
    <property type="entry name" value="Ankyrin repeat-containing domain"/>
    <property type="match status" value="1"/>
</dbReference>
<feature type="domain" description="Arf-GAP" evidence="20">
    <location>
        <begin position="427"/>
        <end position="549"/>
    </location>
</feature>
<keyword evidence="3 14" id="KW-0728">SH3 domain</keyword>
<feature type="repeat" description="ANK" evidence="13">
    <location>
        <begin position="622"/>
        <end position="654"/>
    </location>
</feature>
<dbReference type="SUPFAM" id="SSF50729">
    <property type="entry name" value="PH domain-like"/>
    <property type="match status" value="1"/>
</dbReference>
<dbReference type="Proteomes" id="UP000694941">
    <property type="component" value="Unplaced"/>
</dbReference>
<evidence type="ECO:0000256" key="8">
    <source>
        <dbReference type="ARBA" id="ARBA00022737"/>
    </source>
</evidence>
<dbReference type="PANTHER" id="PTHR45854:SF3">
    <property type="entry name" value="ARFGAP WITH SH3 DOMAIN, ANK REPEAT AND PH DOMAIN-CONTAINING PROTEIN"/>
    <property type="match status" value="1"/>
</dbReference>
<keyword evidence="7" id="KW-0479">Metal-binding</keyword>
<keyword evidence="10" id="KW-0528">Neurotoxin</keyword>
<dbReference type="PROSITE" id="PS50003">
    <property type="entry name" value="PH_DOMAIN"/>
    <property type="match status" value="1"/>
</dbReference>
<dbReference type="InterPro" id="IPR001849">
    <property type="entry name" value="PH_domain"/>
</dbReference>
<keyword evidence="9" id="KW-0862">Zinc</keyword>
<dbReference type="InterPro" id="IPR001452">
    <property type="entry name" value="SH3_domain"/>
</dbReference>
<dbReference type="InterPro" id="IPR037278">
    <property type="entry name" value="ARFGAP/RecO"/>
</dbReference>
<dbReference type="PROSITE" id="PS50115">
    <property type="entry name" value="ARFGAP"/>
    <property type="match status" value="1"/>
</dbReference>
<dbReference type="InterPro" id="IPR037844">
    <property type="entry name" value="PH_ASAP"/>
</dbReference>
<evidence type="ECO:0000256" key="14">
    <source>
        <dbReference type="PROSITE-ProRule" id="PRU00192"/>
    </source>
</evidence>
<keyword evidence="6" id="KW-0472">Membrane</keyword>
<dbReference type="RefSeq" id="XP_022247585.1">
    <property type="nucleotide sequence ID" value="XM_022391877.1"/>
</dbReference>
<dbReference type="Pfam" id="PF00018">
    <property type="entry name" value="SH3_1"/>
    <property type="match status" value="1"/>
</dbReference>
<evidence type="ECO:0000256" key="1">
    <source>
        <dbReference type="ARBA" id="ARBA00004175"/>
    </source>
</evidence>
<keyword evidence="10" id="KW-0800">Toxin</keyword>
<evidence type="ECO:0000256" key="15">
    <source>
        <dbReference type="PROSITE-ProRule" id="PRU00288"/>
    </source>
</evidence>
<evidence type="ECO:0000256" key="4">
    <source>
        <dbReference type="ARBA" id="ARBA00022483"/>
    </source>
</evidence>
<evidence type="ECO:0000256" key="9">
    <source>
        <dbReference type="ARBA" id="ARBA00022833"/>
    </source>
</evidence>
<dbReference type="SUPFAM" id="SSF48403">
    <property type="entry name" value="Ankyrin repeat"/>
    <property type="match status" value="1"/>
</dbReference>
<evidence type="ECO:0000313" key="21">
    <source>
        <dbReference type="Proteomes" id="UP000694941"/>
    </source>
</evidence>
<dbReference type="GeneID" id="106464183"/>
<evidence type="ECO:0000256" key="2">
    <source>
        <dbReference type="ARBA" id="ARBA00004496"/>
    </source>
</evidence>
<dbReference type="InterPro" id="IPR036770">
    <property type="entry name" value="Ankyrin_rpt-contain_sf"/>
</dbReference>
<dbReference type="InterPro" id="IPR002110">
    <property type="entry name" value="Ankyrin_rpt"/>
</dbReference>
<keyword evidence="4" id="KW-0268">Exocytosis</keyword>
<dbReference type="SUPFAM" id="SSF103657">
    <property type="entry name" value="BAR/IMD domain-like"/>
    <property type="match status" value="1"/>
</dbReference>
<evidence type="ECO:0000256" key="3">
    <source>
        <dbReference type="ARBA" id="ARBA00022443"/>
    </source>
</evidence>
<dbReference type="Gene3D" id="2.30.30.40">
    <property type="entry name" value="SH3 Domains"/>
    <property type="match status" value="1"/>
</dbReference>
<dbReference type="Gene3D" id="1.20.1270.60">
    <property type="entry name" value="Arfaptin homology (AH) domain/BAR domain"/>
    <property type="match status" value="1"/>
</dbReference>
<dbReference type="Gene3D" id="2.30.29.30">
    <property type="entry name" value="Pleckstrin-homology domain (PH domain)/Phosphotyrosine-binding domain (PTB)"/>
    <property type="match status" value="1"/>
</dbReference>
<evidence type="ECO:0000313" key="23">
    <source>
        <dbReference type="RefSeq" id="XP_022247585.1"/>
    </source>
</evidence>
<keyword evidence="12" id="KW-1053">Target membrane</keyword>
<dbReference type="Pfam" id="PF00169">
    <property type="entry name" value="PH"/>
    <property type="match status" value="1"/>
</dbReference>
<feature type="region of interest" description="Disordered" evidence="17">
    <location>
        <begin position="744"/>
        <end position="764"/>
    </location>
</feature>
<dbReference type="CDD" id="cd13251">
    <property type="entry name" value="PH_ASAP"/>
    <property type="match status" value="1"/>
</dbReference>
<dbReference type="PANTHER" id="PTHR45854">
    <property type="entry name" value="ASAP FAMILY MEMBER"/>
    <property type="match status" value="1"/>
</dbReference>
<keyword evidence="5" id="KW-0963">Cytoplasm</keyword>
<feature type="compositionally biased region" description="Polar residues" evidence="17">
    <location>
        <begin position="754"/>
        <end position="764"/>
    </location>
</feature>
<keyword evidence="16" id="KW-0175">Coiled coil</keyword>
<evidence type="ECO:0000256" key="5">
    <source>
        <dbReference type="ARBA" id="ARBA00022490"/>
    </source>
</evidence>
<dbReference type="CDD" id="cd08834">
    <property type="entry name" value="ArfGap_ASAP"/>
    <property type="match status" value="1"/>
</dbReference>
<evidence type="ECO:0000259" key="19">
    <source>
        <dbReference type="PROSITE" id="PS50003"/>
    </source>
</evidence>
<evidence type="ECO:0000259" key="18">
    <source>
        <dbReference type="PROSITE" id="PS50002"/>
    </source>
</evidence>
<dbReference type="CDD" id="cd07604">
    <property type="entry name" value="BAR_ASAPs"/>
    <property type="match status" value="1"/>
</dbReference>
<feature type="domain" description="PH" evidence="19">
    <location>
        <begin position="307"/>
        <end position="400"/>
    </location>
</feature>
<dbReference type="InterPro" id="IPR036028">
    <property type="entry name" value="SH3-like_dom_sf"/>
</dbReference>
<dbReference type="SMART" id="SM00105">
    <property type="entry name" value="ArfGap"/>
    <property type="match status" value="1"/>
</dbReference>
<evidence type="ECO:0000256" key="17">
    <source>
        <dbReference type="SAM" id="MobiDB-lite"/>
    </source>
</evidence>
<comment type="subcellular location">
    <subcellularLocation>
        <location evidence="2">Cytoplasm</location>
    </subcellularLocation>
    <subcellularLocation>
        <location evidence="1">Target cell membrane</location>
    </subcellularLocation>
</comment>
<dbReference type="InterPro" id="IPR027267">
    <property type="entry name" value="AH/BAR_dom_sf"/>
</dbReference>
<dbReference type="InterPro" id="IPR038508">
    <property type="entry name" value="ArfGAP_dom_sf"/>
</dbReference>
<sequence length="1058" mass="117821">MLGGLIMNVGEFISDVQEDRNSPTTSSFVIKMSKYRQAAGAIEETLDFDRDGLGKMKKAVKAVCSSGNVFLDDQVSLSKALDRLGSSAMTKDNEPQIGGAFIKFSVLTKELSQLMKTQMQNMNNIIMFPLETLLKGDLKEVKGDLKKPFDKASRDYETKMAKLEKEKKQAAKEAGMIRTEITPAEVADEMEEERRMFQLQLCEFLIKVNEIKTKKGQELVQHLVEYYQAQQSYFQDGVKMMAQLKNYIENLSGQLHKIRLNQEEERKKLVDLKTLLLNSPSLNLSESTGSVVSGYTLHQLKGDKTHGCKKTGYLYKKSEGKMRKVWQKRKCDVQDGFLFVYHSDENRPPTKLNLLTCQVKLVPEEKKCFDLVSYNRTYHFQADDDAEMDVWMSVLVNSKEGALRKAFDDSEQTGEDKVSQSLIEVKQCIINQIQVLPGNDHCCDCSSTKDPTWLSTNYGILTCIECSGIHRELGVHISRIQSLTLDNIGTSLLLLAREMGNNRFNEVMEATLSSSSKPSKDSSMEERCSFIKAKYVERKFALHTCRDENDLKNDLEHAVSSKNLVQLLEAFAEGADLTWTLPSSQCGETALHLAVDQEQNSSLHIVDFLIQNSKNLDKQTSQGNTALHICALHNKTECMKLLLRSSANPHLKNVDGKSPLDLAKEMNFSACIELLEHDLQNKKALFENVSVDCFFTQDDVDGWVDFSDDELDDKSSVSEYGQGKPLSKAASRLSTSIRKLSLPLPDGTSCEGKPSTSPLVSQTSSTRWGFVESSNRLSYEPTINGEISAEIPFQDMTSSCSSLPLSSSVHPPLTNTRPGLVSYGSIKKRTAPRPPPVPPTSSLGVKGHVRRQSNPEPCTVPPSGKDNKKVLTVSTTEIKVSTNDNIVYGKSNLGTAAAEPQNGISSKVLPPKPTETQIAKSTFERRSSQLYSSLRRPKAPPPPVPPALANQHCKTGLNSGSSTESLSTSVSSSGQLQLIDQPPVPLPRKRPDLIKPRRCQTLYDCEGDEEDELSFKKGEIIIVLRERTKDDDWMEGMIQGQPSRRGLFPTSFVHMLSD</sequence>
<dbReference type="Pfam" id="PF16746">
    <property type="entry name" value="BAR_3"/>
    <property type="match status" value="1"/>
</dbReference>
<protein>
    <submittedName>
        <fullName evidence="22 23">ArfGAP with SH3 domain, ANK repeat and PH domain-containing protein-like isoform X1</fullName>
    </submittedName>
</protein>
<proteinExistence type="predicted"/>
<dbReference type="PROSITE" id="PS50088">
    <property type="entry name" value="ANK_REPEAT"/>
    <property type="match status" value="2"/>
</dbReference>
<accession>A0ABM1SVC8</accession>
<feature type="domain" description="SH3" evidence="18">
    <location>
        <begin position="994"/>
        <end position="1058"/>
    </location>
</feature>
<dbReference type="InterPro" id="IPR001164">
    <property type="entry name" value="ArfGAP_dom"/>
</dbReference>
<keyword evidence="15" id="KW-0863">Zinc-finger</keyword>
<evidence type="ECO:0000256" key="16">
    <source>
        <dbReference type="SAM" id="Coils"/>
    </source>
</evidence>
<keyword evidence="11 13" id="KW-0040">ANK repeat</keyword>
<evidence type="ECO:0000256" key="7">
    <source>
        <dbReference type="ARBA" id="ARBA00022723"/>
    </source>
</evidence>
<dbReference type="SMART" id="SM00233">
    <property type="entry name" value="PH"/>
    <property type="match status" value="1"/>
</dbReference>
<dbReference type="SUPFAM" id="SSF57863">
    <property type="entry name" value="ArfGap/RecO-like zinc finger"/>
    <property type="match status" value="1"/>
</dbReference>
<keyword evidence="21" id="KW-1185">Reference proteome</keyword>
<reference evidence="22 23" key="1">
    <citation type="submission" date="2025-05" db="UniProtKB">
        <authorList>
            <consortium name="RefSeq"/>
        </authorList>
    </citation>
    <scope>IDENTIFICATION</scope>
    <source>
        <tissue evidence="22 23">Muscle</tissue>
    </source>
</reference>
<dbReference type="InterPro" id="IPR043593">
    <property type="entry name" value="ASAP"/>
</dbReference>
<feature type="coiled-coil region" evidence="16">
    <location>
        <begin position="149"/>
        <end position="180"/>
    </location>
</feature>
<dbReference type="InterPro" id="IPR004148">
    <property type="entry name" value="BAR_dom"/>
</dbReference>
<organism evidence="21 22">
    <name type="scientific">Limulus polyphemus</name>
    <name type="common">Atlantic horseshoe crab</name>
    <dbReference type="NCBI Taxonomy" id="6850"/>
    <lineage>
        <taxon>Eukaryota</taxon>
        <taxon>Metazoa</taxon>
        <taxon>Ecdysozoa</taxon>
        <taxon>Arthropoda</taxon>
        <taxon>Chelicerata</taxon>
        <taxon>Merostomata</taxon>
        <taxon>Xiphosura</taxon>
        <taxon>Limulidae</taxon>
        <taxon>Limulus</taxon>
    </lineage>
</organism>
<dbReference type="PROSITE" id="PS50297">
    <property type="entry name" value="ANK_REP_REGION"/>
    <property type="match status" value="1"/>
</dbReference>
<name>A0ABM1SVC8_LIMPO</name>
<keyword evidence="10" id="KW-0638">Presynaptic neurotoxin</keyword>
<dbReference type="SUPFAM" id="SSF50044">
    <property type="entry name" value="SH3-domain"/>
    <property type="match status" value="1"/>
</dbReference>
<dbReference type="Pfam" id="PF01412">
    <property type="entry name" value="ArfGap"/>
    <property type="match status" value="1"/>
</dbReference>
<feature type="compositionally biased region" description="Low complexity" evidence="17">
    <location>
        <begin position="955"/>
        <end position="976"/>
    </location>
</feature>
<feature type="region of interest" description="Disordered" evidence="17">
    <location>
        <begin position="807"/>
        <end position="868"/>
    </location>
</feature>